<evidence type="ECO:0000313" key="1">
    <source>
        <dbReference type="EMBL" id="PVI02389.1"/>
    </source>
</evidence>
<protein>
    <submittedName>
        <fullName evidence="1">Uncharacterized protein</fullName>
    </submittedName>
</protein>
<evidence type="ECO:0000313" key="2">
    <source>
        <dbReference type="Proteomes" id="UP000244855"/>
    </source>
</evidence>
<dbReference type="AlphaFoldDB" id="A0A2V1DWA6"/>
<accession>A0A2V1DWA6</accession>
<name>A0A2V1DWA6_9PLEO</name>
<keyword evidence="2" id="KW-1185">Reference proteome</keyword>
<gene>
    <name evidence="1" type="ORF">DM02DRAFT_490115</name>
</gene>
<dbReference type="EMBL" id="KZ805343">
    <property type="protein sequence ID" value="PVI02389.1"/>
    <property type="molecule type" value="Genomic_DNA"/>
</dbReference>
<organism evidence="1 2">
    <name type="scientific">Periconia macrospinosa</name>
    <dbReference type="NCBI Taxonomy" id="97972"/>
    <lineage>
        <taxon>Eukaryota</taxon>
        <taxon>Fungi</taxon>
        <taxon>Dikarya</taxon>
        <taxon>Ascomycota</taxon>
        <taxon>Pezizomycotina</taxon>
        <taxon>Dothideomycetes</taxon>
        <taxon>Pleosporomycetidae</taxon>
        <taxon>Pleosporales</taxon>
        <taxon>Massarineae</taxon>
        <taxon>Periconiaceae</taxon>
        <taxon>Periconia</taxon>
    </lineage>
</organism>
<feature type="non-terminal residue" evidence="1">
    <location>
        <position position="1"/>
    </location>
</feature>
<dbReference type="Proteomes" id="UP000244855">
    <property type="component" value="Unassembled WGS sequence"/>
</dbReference>
<proteinExistence type="predicted"/>
<sequence length="98" mass="11374">LVVAPHLVLTFPFLQIIADIVKPAAILTDAISGELYAKDGSPLRKWLWENRGTPRVANMLKEYECKNFDEVHVDRSTYGTFSAGGFRYWLWRMELWSR</sequence>
<feature type="non-terminal residue" evidence="1">
    <location>
        <position position="98"/>
    </location>
</feature>
<reference evidence="1 2" key="1">
    <citation type="journal article" date="2018" name="Sci. Rep.">
        <title>Comparative genomics provides insights into the lifestyle and reveals functional heterogeneity of dark septate endophytic fungi.</title>
        <authorList>
            <person name="Knapp D.G."/>
            <person name="Nemeth J.B."/>
            <person name="Barry K."/>
            <person name="Hainaut M."/>
            <person name="Henrissat B."/>
            <person name="Johnson J."/>
            <person name="Kuo A."/>
            <person name="Lim J.H.P."/>
            <person name="Lipzen A."/>
            <person name="Nolan M."/>
            <person name="Ohm R.A."/>
            <person name="Tamas L."/>
            <person name="Grigoriev I.V."/>
            <person name="Spatafora J.W."/>
            <person name="Nagy L.G."/>
            <person name="Kovacs G.M."/>
        </authorList>
    </citation>
    <scope>NUCLEOTIDE SEQUENCE [LARGE SCALE GENOMIC DNA]</scope>
    <source>
        <strain evidence="1 2">DSE2036</strain>
    </source>
</reference>